<accession>A0ABU0C0E4</accession>
<feature type="signal peptide" evidence="1">
    <location>
        <begin position="1"/>
        <end position="20"/>
    </location>
</feature>
<reference evidence="2 3" key="1">
    <citation type="submission" date="2023-07" db="EMBL/GenBank/DDBJ databases">
        <title>Genomic Encyclopedia of Type Strains, Phase IV (KMG-IV): sequencing the most valuable type-strain genomes for metagenomic binning, comparative biology and taxonomic classification.</title>
        <authorList>
            <person name="Goeker M."/>
        </authorList>
    </citation>
    <scope>NUCLEOTIDE SEQUENCE [LARGE SCALE GENOMIC DNA]</scope>
    <source>
        <strain evidence="2 3">DSM 1112</strain>
    </source>
</reference>
<name>A0ABU0C0E4_9HYPH</name>
<dbReference type="RefSeq" id="WP_307237222.1">
    <property type="nucleotide sequence ID" value="NZ_JAUSVF010000006.1"/>
</dbReference>
<proteinExistence type="predicted"/>
<evidence type="ECO:0000313" key="3">
    <source>
        <dbReference type="Proteomes" id="UP001230207"/>
    </source>
</evidence>
<comment type="caution">
    <text evidence="2">The sequence shown here is derived from an EMBL/GenBank/DDBJ whole genome shotgun (WGS) entry which is preliminary data.</text>
</comment>
<organism evidence="2 3">
    <name type="scientific">Pararhizobium capsulatum DSM 1112</name>
    <dbReference type="NCBI Taxonomy" id="1121113"/>
    <lineage>
        <taxon>Bacteria</taxon>
        <taxon>Pseudomonadati</taxon>
        <taxon>Pseudomonadota</taxon>
        <taxon>Alphaproteobacteria</taxon>
        <taxon>Hyphomicrobiales</taxon>
        <taxon>Rhizobiaceae</taxon>
        <taxon>Rhizobium/Agrobacterium group</taxon>
        <taxon>Pararhizobium</taxon>
    </lineage>
</organism>
<dbReference type="Proteomes" id="UP001230207">
    <property type="component" value="Unassembled WGS sequence"/>
</dbReference>
<protein>
    <submittedName>
        <fullName evidence="2">Uncharacterized protein</fullName>
    </submittedName>
</protein>
<keyword evidence="1" id="KW-0732">Signal</keyword>
<dbReference type="EMBL" id="JAUSVF010000006">
    <property type="protein sequence ID" value="MDQ0323997.1"/>
    <property type="molecule type" value="Genomic_DNA"/>
</dbReference>
<sequence length="97" mass="10762">MRALAYFAPAILFLAAPAAAVDMVDSLNESCIFIQQRIKTEGELVIRFPSTMPPGLTLYDRYVENVGQCGSDEELEATNVPTRDGICHLKICQLDER</sequence>
<evidence type="ECO:0000313" key="2">
    <source>
        <dbReference type="EMBL" id="MDQ0323997.1"/>
    </source>
</evidence>
<evidence type="ECO:0000256" key="1">
    <source>
        <dbReference type="SAM" id="SignalP"/>
    </source>
</evidence>
<gene>
    <name evidence="2" type="ORF">QO002_006204</name>
</gene>
<feature type="chain" id="PRO_5045095085" evidence="1">
    <location>
        <begin position="21"/>
        <end position="97"/>
    </location>
</feature>
<keyword evidence="3" id="KW-1185">Reference proteome</keyword>